<dbReference type="RefSeq" id="XP_066710243.1">
    <property type="nucleotide sequence ID" value="XM_066864095.1"/>
</dbReference>
<dbReference type="Gene3D" id="1.25.40.10">
    <property type="entry name" value="Tetratricopeptide repeat domain"/>
    <property type="match status" value="1"/>
</dbReference>
<reference evidence="1 2" key="1">
    <citation type="submission" date="2023-01" db="EMBL/GenBank/DDBJ databases">
        <title>Analysis of 21 Apiospora genomes using comparative genomics revels a genus with tremendous synthesis potential of carbohydrate active enzymes and secondary metabolites.</title>
        <authorList>
            <person name="Sorensen T."/>
        </authorList>
    </citation>
    <scope>NUCLEOTIDE SEQUENCE [LARGE SCALE GENOMIC DNA]</scope>
    <source>
        <strain evidence="1 2">CBS 135458</strain>
    </source>
</reference>
<evidence type="ECO:0000313" key="2">
    <source>
        <dbReference type="Proteomes" id="UP001480595"/>
    </source>
</evidence>
<sequence>MYKDRFKLWSWSKNVPHKKVAWMQNKLDECKPQKIVFQYHDMEQSEERLKKLLDARKQADEKISVAGATPQASNEAEAPTDDIAKVAFNYDAEPEGFSLRSMNMDDLRTSLQSASEAASAGKHAEAEKMFRDGLVGFRRLLTPTHDETLRAGYQLVSFYANLGKMGDADTVLDWMTSKHVEKWEGGMKRPWPTTHA</sequence>
<gene>
    <name evidence="1" type="ORF">PG994_012686</name>
</gene>
<dbReference type="InterPro" id="IPR011990">
    <property type="entry name" value="TPR-like_helical_dom_sf"/>
</dbReference>
<organism evidence="1 2">
    <name type="scientific">Apiospora phragmitis</name>
    <dbReference type="NCBI Taxonomy" id="2905665"/>
    <lineage>
        <taxon>Eukaryota</taxon>
        <taxon>Fungi</taxon>
        <taxon>Dikarya</taxon>
        <taxon>Ascomycota</taxon>
        <taxon>Pezizomycotina</taxon>
        <taxon>Sordariomycetes</taxon>
        <taxon>Xylariomycetidae</taxon>
        <taxon>Amphisphaeriales</taxon>
        <taxon>Apiosporaceae</taxon>
        <taxon>Apiospora</taxon>
    </lineage>
</organism>
<keyword evidence="2" id="KW-1185">Reference proteome</keyword>
<dbReference type="EMBL" id="JAQQWL010000012">
    <property type="protein sequence ID" value="KAK8043848.1"/>
    <property type="molecule type" value="Genomic_DNA"/>
</dbReference>
<comment type="caution">
    <text evidence="1">The sequence shown here is derived from an EMBL/GenBank/DDBJ whole genome shotgun (WGS) entry which is preliminary data.</text>
</comment>
<accession>A0ABR1TDS8</accession>
<protein>
    <submittedName>
        <fullName evidence="1">Uncharacterized protein</fullName>
    </submittedName>
</protein>
<dbReference type="Proteomes" id="UP001480595">
    <property type="component" value="Unassembled WGS sequence"/>
</dbReference>
<name>A0ABR1TDS8_9PEZI</name>
<evidence type="ECO:0000313" key="1">
    <source>
        <dbReference type="EMBL" id="KAK8043848.1"/>
    </source>
</evidence>
<dbReference type="GeneID" id="92097158"/>
<proteinExistence type="predicted"/>